<dbReference type="GO" id="GO:0015074">
    <property type="term" value="P:DNA integration"/>
    <property type="evidence" value="ECO:0007669"/>
    <property type="project" value="UniProtKB-KW"/>
</dbReference>
<dbReference type="Proteomes" id="UP000006437">
    <property type="component" value="Unassembled WGS sequence"/>
</dbReference>
<proteinExistence type="inferred from homology"/>
<dbReference type="InterPro" id="IPR010998">
    <property type="entry name" value="Integrase_recombinase_N"/>
</dbReference>
<evidence type="ECO:0000256" key="4">
    <source>
        <dbReference type="ARBA" id="ARBA00022490"/>
    </source>
</evidence>
<dbReference type="PANTHER" id="PTHR30349:SF77">
    <property type="entry name" value="TYROSINE RECOMBINASE XERC"/>
    <property type="match status" value="1"/>
</dbReference>
<evidence type="ECO:0000313" key="14">
    <source>
        <dbReference type="EMBL" id="EHL15959.1"/>
    </source>
</evidence>
<dbReference type="InterPro" id="IPR002104">
    <property type="entry name" value="Integrase_catalytic"/>
</dbReference>
<dbReference type="GO" id="GO:0005737">
    <property type="term" value="C:cytoplasm"/>
    <property type="evidence" value="ECO:0007669"/>
    <property type="project" value="UniProtKB-SubCell"/>
</dbReference>
<keyword evidence="9" id="KW-0233">DNA recombination</keyword>
<dbReference type="InterPro" id="IPR050090">
    <property type="entry name" value="Tyrosine_recombinase_XerCD"/>
</dbReference>
<dbReference type="Gene3D" id="1.10.443.10">
    <property type="entry name" value="Intergrase catalytic core"/>
    <property type="match status" value="1"/>
</dbReference>
<keyword evidence="10" id="KW-0131">Cell cycle</keyword>
<feature type="domain" description="Core-binding (CB)" evidence="13">
    <location>
        <begin position="16"/>
        <end position="105"/>
    </location>
</feature>
<comment type="subcellular location">
    <subcellularLocation>
        <location evidence="2">Cytoplasm</location>
    </subcellularLocation>
</comment>
<dbReference type="PROSITE" id="PS51900">
    <property type="entry name" value="CB"/>
    <property type="match status" value="1"/>
</dbReference>
<dbReference type="GO" id="GO:0051301">
    <property type="term" value="P:cell division"/>
    <property type="evidence" value="ECO:0007669"/>
    <property type="project" value="UniProtKB-KW"/>
</dbReference>
<dbReference type="GO" id="GO:0003677">
    <property type="term" value="F:DNA binding"/>
    <property type="evidence" value="ECO:0007669"/>
    <property type="project" value="UniProtKB-UniRule"/>
</dbReference>
<comment type="similarity">
    <text evidence="3">Belongs to the 'phage' integrase family.</text>
</comment>
<comment type="function">
    <text evidence="1">Site-specific tyrosine recombinase, which acts by catalyzing the cutting and rejoining of the recombining DNA molecules.</text>
</comment>
<dbReference type="InterPro" id="IPR011010">
    <property type="entry name" value="DNA_brk_join_enz"/>
</dbReference>
<evidence type="ECO:0000259" key="12">
    <source>
        <dbReference type="PROSITE" id="PS51898"/>
    </source>
</evidence>
<evidence type="ECO:0000256" key="6">
    <source>
        <dbReference type="ARBA" id="ARBA00022829"/>
    </source>
</evidence>
<dbReference type="Pfam" id="PF00589">
    <property type="entry name" value="Phage_integrase"/>
    <property type="match status" value="1"/>
</dbReference>
<dbReference type="HOGENOM" id="CLU_027562_9_6_9"/>
<dbReference type="InterPro" id="IPR004107">
    <property type="entry name" value="Integrase_SAM-like_N"/>
</dbReference>
<dbReference type="RefSeq" id="WP_009525763.1">
    <property type="nucleotide sequence ID" value="NZ_JH414556.1"/>
</dbReference>
<accession>G9WZD3</accession>
<keyword evidence="7" id="KW-0229">DNA integration</keyword>
<evidence type="ECO:0000256" key="7">
    <source>
        <dbReference type="ARBA" id="ARBA00022908"/>
    </source>
</evidence>
<dbReference type="InterPro" id="IPR013762">
    <property type="entry name" value="Integrase-like_cat_sf"/>
</dbReference>
<keyword evidence="5" id="KW-0132">Cell division</keyword>
<comment type="caution">
    <text evidence="14">The sequence shown here is derived from an EMBL/GenBank/DDBJ whole genome shotgun (WGS) entry which is preliminary data.</text>
</comment>
<sequence>MNINELIFKLDNNYSEDDFYYITSFLNALNTAGKSKNTIYSYFRDLKVFFDFKNNNELLKKITINNLKPININIYYSYLVSEKGNSTVSINRKKYVLKLFFEYLIEIEVLAKSPIPKESIIKSKSKVKIKLPTYLEIDEIQKINKSIMEYYKDKFTKSRDFFIINLFLHTGLRISELISLDINDMEKTKKTDFLSIIGKGNKERIVPINIEELAKELHDNDNLIEKYLEYRYAMDTDNDALFVSHKGKRLSARYIQIALKKIISYSNIGKDITPHKLRHTFATHFLKNGANLRLVQEVLGHSSISTTQIYTHSNKQDLMDAMKKNNIKY</sequence>
<name>G9WZD3_9FIRM</name>
<evidence type="ECO:0000256" key="5">
    <source>
        <dbReference type="ARBA" id="ARBA00022618"/>
    </source>
</evidence>
<evidence type="ECO:0000256" key="8">
    <source>
        <dbReference type="ARBA" id="ARBA00023125"/>
    </source>
</evidence>
<keyword evidence="8 11" id="KW-0238">DNA-binding</keyword>
<keyword evidence="4" id="KW-0963">Cytoplasm</keyword>
<evidence type="ECO:0000259" key="13">
    <source>
        <dbReference type="PROSITE" id="PS51900"/>
    </source>
</evidence>
<keyword evidence="6" id="KW-0159">Chromosome partition</keyword>
<dbReference type="PATRIC" id="fig|796937.3.peg.732"/>
<dbReference type="GO" id="GO:0006310">
    <property type="term" value="P:DNA recombination"/>
    <property type="evidence" value="ECO:0007669"/>
    <property type="project" value="UniProtKB-KW"/>
</dbReference>
<evidence type="ECO:0000256" key="2">
    <source>
        <dbReference type="ARBA" id="ARBA00004496"/>
    </source>
</evidence>
<dbReference type="BioCyc" id="EBAC796937-HMP:GMGH-1539-MONOMER"/>
<evidence type="ECO:0000313" key="15">
    <source>
        <dbReference type="Proteomes" id="UP000006437"/>
    </source>
</evidence>
<dbReference type="Pfam" id="PF13495">
    <property type="entry name" value="Phage_int_SAM_4"/>
    <property type="match status" value="1"/>
</dbReference>
<dbReference type="PROSITE" id="PS51898">
    <property type="entry name" value="TYR_RECOMBINASE"/>
    <property type="match status" value="1"/>
</dbReference>
<evidence type="ECO:0000256" key="11">
    <source>
        <dbReference type="PROSITE-ProRule" id="PRU01248"/>
    </source>
</evidence>
<dbReference type="EMBL" id="AFZE01000007">
    <property type="protein sequence ID" value="EHL15959.1"/>
    <property type="molecule type" value="Genomic_DNA"/>
</dbReference>
<dbReference type="InterPro" id="IPR044068">
    <property type="entry name" value="CB"/>
</dbReference>
<evidence type="ECO:0000256" key="9">
    <source>
        <dbReference type="ARBA" id="ARBA00023172"/>
    </source>
</evidence>
<dbReference type="SUPFAM" id="SSF56349">
    <property type="entry name" value="DNA breaking-rejoining enzymes"/>
    <property type="match status" value="1"/>
</dbReference>
<gene>
    <name evidence="14" type="ORF">HMPREF9629_01534</name>
</gene>
<evidence type="ECO:0008006" key="16">
    <source>
        <dbReference type="Google" id="ProtNLM"/>
    </source>
</evidence>
<dbReference type="PANTHER" id="PTHR30349">
    <property type="entry name" value="PHAGE INTEGRASE-RELATED"/>
    <property type="match status" value="1"/>
</dbReference>
<protein>
    <recommendedName>
        <fullName evidence="16">Tyrosine recombinase XerC</fullName>
    </recommendedName>
</protein>
<dbReference type="GO" id="GO:0007059">
    <property type="term" value="P:chromosome segregation"/>
    <property type="evidence" value="ECO:0007669"/>
    <property type="project" value="UniProtKB-KW"/>
</dbReference>
<evidence type="ECO:0000256" key="3">
    <source>
        <dbReference type="ARBA" id="ARBA00008857"/>
    </source>
</evidence>
<evidence type="ECO:0000256" key="1">
    <source>
        <dbReference type="ARBA" id="ARBA00003283"/>
    </source>
</evidence>
<feature type="domain" description="Tyr recombinase" evidence="12">
    <location>
        <begin position="130"/>
        <end position="323"/>
    </location>
</feature>
<evidence type="ECO:0000256" key="10">
    <source>
        <dbReference type="ARBA" id="ARBA00023306"/>
    </source>
</evidence>
<reference evidence="14 15" key="1">
    <citation type="submission" date="2011-08" db="EMBL/GenBank/DDBJ databases">
        <title>The Genome Sequence of Eubacteriaceae bacterium ACC19a.</title>
        <authorList>
            <consortium name="The Broad Institute Genome Sequencing Platform"/>
            <person name="Earl A."/>
            <person name="Ward D."/>
            <person name="Feldgarden M."/>
            <person name="Gevers D."/>
            <person name="Sizova M."/>
            <person name="Hazen A."/>
            <person name="Epstein S."/>
            <person name="Young S.K."/>
            <person name="Zeng Q."/>
            <person name="Gargeya S."/>
            <person name="Fitzgerald M."/>
            <person name="Haas B."/>
            <person name="Abouelleil A."/>
            <person name="Alvarado L."/>
            <person name="Arachchi H.M."/>
            <person name="Berlin A."/>
            <person name="Brown A."/>
            <person name="Chapman S.B."/>
            <person name="Chen Z."/>
            <person name="Dunbar C."/>
            <person name="Freedman E."/>
            <person name="Gearin G."/>
            <person name="Gellesch M."/>
            <person name="Goldberg J."/>
            <person name="Griggs A."/>
            <person name="Gujja S."/>
            <person name="Heiman D."/>
            <person name="Howarth C."/>
            <person name="Larson L."/>
            <person name="Lui A."/>
            <person name="MacDonald P.J.P."/>
            <person name="Montmayeur A."/>
            <person name="Murphy C."/>
            <person name="Neiman D."/>
            <person name="Pearson M."/>
            <person name="Priest M."/>
            <person name="Roberts A."/>
            <person name="Saif S."/>
            <person name="Shea T."/>
            <person name="Shenoy N."/>
            <person name="Sisk P."/>
            <person name="Stolte C."/>
            <person name="Sykes S."/>
            <person name="Wortman J."/>
            <person name="Nusbaum C."/>
            <person name="Birren B."/>
        </authorList>
    </citation>
    <scope>NUCLEOTIDE SEQUENCE [LARGE SCALE GENOMIC DNA]</scope>
    <source>
        <strain evidence="14 15">ACC19a</strain>
    </source>
</reference>
<dbReference type="AlphaFoldDB" id="G9WZD3"/>
<dbReference type="Gene3D" id="1.10.150.130">
    <property type="match status" value="1"/>
</dbReference>
<organism evidence="14 15">
    <name type="scientific">Peptoanaerobacter stomatis</name>
    <dbReference type="NCBI Taxonomy" id="796937"/>
    <lineage>
        <taxon>Bacteria</taxon>
        <taxon>Bacillati</taxon>
        <taxon>Bacillota</taxon>
        <taxon>Clostridia</taxon>
        <taxon>Peptostreptococcales</taxon>
        <taxon>Filifactoraceae</taxon>
        <taxon>Peptoanaerobacter</taxon>
    </lineage>
</organism>